<dbReference type="PROSITE" id="PS51471">
    <property type="entry name" value="FE2OG_OXY"/>
    <property type="match status" value="2"/>
</dbReference>
<evidence type="ECO:0000313" key="12">
    <source>
        <dbReference type="Proteomes" id="UP001159405"/>
    </source>
</evidence>
<dbReference type="InterPro" id="IPR011992">
    <property type="entry name" value="EF-hand-dom_pair"/>
</dbReference>
<feature type="non-terminal residue" evidence="11">
    <location>
        <position position="1"/>
    </location>
</feature>
<dbReference type="InterPro" id="IPR018247">
    <property type="entry name" value="EF_Hand_1_Ca_BS"/>
</dbReference>
<feature type="transmembrane region" description="Helical" evidence="8">
    <location>
        <begin position="12"/>
        <end position="33"/>
    </location>
</feature>
<dbReference type="EMBL" id="CALNXK010000219">
    <property type="protein sequence ID" value="CAH3176954.1"/>
    <property type="molecule type" value="Genomic_DNA"/>
</dbReference>
<dbReference type="InterPro" id="IPR006620">
    <property type="entry name" value="Pro_4_hyd_alph"/>
</dbReference>
<protein>
    <recommendedName>
        <fullName evidence="13">Transmembrane prolyl 4-hydroxylase</fullName>
    </recommendedName>
</protein>
<dbReference type="PANTHER" id="PTHR10869">
    <property type="entry name" value="PROLYL 4-HYDROXYLASE ALPHA SUBUNIT"/>
    <property type="match status" value="1"/>
</dbReference>
<feature type="domain" description="EF-hand" evidence="9">
    <location>
        <begin position="579"/>
        <end position="605"/>
    </location>
</feature>
<name>A0ABN8RE88_9CNID</name>
<reference evidence="11 12" key="1">
    <citation type="submission" date="2022-05" db="EMBL/GenBank/DDBJ databases">
        <authorList>
            <consortium name="Genoscope - CEA"/>
            <person name="William W."/>
        </authorList>
    </citation>
    <scope>NUCLEOTIDE SEQUENCE [LARGE SCALE GENOMIC DNA]</scope>
</reference>
<comment type="cofactor">
    <cofactor evidence="1">
        <name>L-ascorbate</name>
        <dbReference type="ChEBI" id="CHEBI:38290"/>
    </cofactor>
</comment>
<accession>A0ABN8RE88</accession>
<feature type="domain" description="Fe2OG dioxygenase" evidence="10">
    <location>
        <begin position="696"/>
        <end position="847"/>
    </location>
</feature>
<organism evidence="11 12">
    <name type="scientific">Porites lobata</name>
    <dbReference type="NCBI Taxonomy" id="104759"/>
    <lineage>
        <taxon>Eukaryota</taxon>
        <taxon>Metazoa</taxon>
        <taxon>Cnidaria</taxon>
        <taxon>Anthozoa</taxon>
        <taxon>Hexacorallia</taxon>
        <taxon>Scleractinia</taxon>
        <taxon>Fungiina</taxon>
        <taxon>Poritidae</taxon>
        <taxon>Porites</taxon>
    </lineage>
</organism>
<evidence type="ECO:0000256" key="6">
    <source>
        <dbReference type="ARBA" id="ARBA00023002"/>
    </source>
</evidence>
<keyword evidence="6" id="KW-0560">Oxidoreductase</keyword>
<evidence type="ECO:0000256" key="7">
    <source>
        <dbReference type="ARBA" id="ARBA00023004"/>
    </source>
</evidence>
<feature type="domain" description="Fe2OG dioxygenase" evidence="10">
    <location>
        <begin position="272"/>
        <end position="423"/>
    </location>
</feature>
<keyword evidence="12" id="KW-1185">Reference proteome</keyword>
<dbReference type="SMART" id="SM00702">
    <property type="entry name" value="P4Hc"/>
    <property type="match status" value="2"/>
</dbReference>
<dbReference type="PROSITE" id="PS50222">
    <property type="entry name" value="EF_HAND_2"/>
    <property type="match status" value="1"/>
</dbReference>
<evidence type="ECO:0000313" key="11">
    <source>
        <dbReference type="EMBL" id="CAH3176954.1"/>
    </source>
</evidence>
<keyword evidence="3" id="KW-0106">Calcium</keyword>
<keyword evidence="8" id="KW-0472">Membrane</keyword>
<keyword evidence="8" id="KW-0812">Transmembrane</keyword>
<evidence type="ECO:0000256" key="2">
    <source>
        <dbReference type="ARBA" id="ARBA00022723"/>
    </source>
</evidence>
<keyword evidence="7" id="KW-0408">Iron</keyword>
<keyword evidence="2" id="KW-0479">Metal-binding</keyword>
<evidence type="ECO:0008006" key="13">
    <source>
        <dbReference type="Google" id="ProtNLM"/>
    </source>
</evidence>
<dbReference type="InterPro" id="IPR002048">
    <property type="entry name" value="EF_hand_dom"/>
</dbReference>
<dbReference type="PANTHER" id="PTHR10869:SF246">
    <property type="entry name" value="TRANSMEMBRANE PROLYL 4-HYDROXYLASE"/>
    <property type="match status" value="1"/>
</dbReference>
<evidence type="ECO:0000256" key="3">
    <source>
        <dbReference type="ARBA" id="ARBA00022837"/>
    </source>
</evidence>
<dbReference type="InterPro" id="IPR045054">
    <property type="entry name" value="P4HA-like"/>
</dbReference>
<dbReference type="InterPro" id="IPR044862">
    <property type="entry name" value="Pro_4_hyd_alph_FE2OG_OXY"/>
</dbReference>
<gene>
    <name evidence="11" type="ORF">PLOB_00018620</name>
</gene>
<comment type="caution">
    <text evidence="11">The sequence shown here is derived from an EMBL/GenBank/DDBJ whole genome shotgun (WGS) entry which is preliminary data.</text>
</comment>
<dbReference type="SUPFAM" id="SSF47473">
    <property type="entry name" value="EF-hand"/>
    <property type="match status" value="1"/>
</dbReference>
<proteinExistence type="predicted"/>
<dbReference type="InterPro" id="IPR005123">
    <property type="entry name" value="Oxoglu/Fe-dep_dioxygenase_dom"/>
</dbReference>
<evidence type="ECO:0000256" key="1">
    <source>
        <dbReference type="ARBA" id="ARBA00001961"/>
    </source>
</evidence>
<dbReference type="Pfam" id="PF13640">
    <property type="entry name" value="2OG-FeII_Oxy_3"/>
    <property type="match status" value="2"/>
</dbReference>
<keyword evidence="4" id="KW-0847">Vitamin C</keyword>
<sequence>RQCSLDLSPIHTSFSMTLLLGSMLISFAFFGLVRGNYVSVKVNMSCENGVCSRKADQGPCVVKDDQQRLFRWEPVKKGHVRVLELEPGEKFKMITLASKPAIFELPNFLSDEECDHIIELAEMFGLEGSIMHTDEYQEKHRKEVKGHAVGAAGIFASWDKNKDKEITKEEVIHFSQKYKFLYMKPNEVDEMIERLKIKAFDDGKVTIQEFRKLPTAAMDDYMNRLKETSPIHRDRNSNQAWIHQGSLAGDVMKRLRRRIQKLTKLPDRIIRGSEPLQVVKYDEYGHYNVHHDGQPIASHSHLNCCHLNVTKVPSCRLCRFMTILYYLNDVEDGGETAFPVADNETFDQMVYIKTMDNDKFNLMEFCYDGNLVVKPKRGKAIMWYNHFVDEETGWLGERDDYTLHGGCGVRSGVKWIANNWITAPDASLAHIKSNFEVADDDPNEQHNYACLQIMLIISGSSIGKRLEKSWENGVCYREQDQGPCKPNSDEPRLFRWDPVRKGHVRELELEPGKKFKMITLASKPPLFEIPDFLSENECNHIISLAERVGLRGSDVHLDEELNQRKEFLQGQASGKAGSFHYWDKNGDGVITRDEVIEFAEGFKFLYLDPTEVDDMISKLNIEEFDDDQVTQEEFKTLSTAAMDQYMNNIKETHPAHRERFSNQAWLLQGKFADDVLRRLRKRITKLTRLSDRTIRGGEPLQVVKYDRNGHYNAHYDSQQVGNISHIKCCHLDLSLLPNCRVCRYATILYYLNDIEDGGETAFPVVDNATFDKQTYIDSLKEDKFNLMQYCHDGNLVVAPKRGKAIMWYNHFVDEETGWMGEMDEYSLHGGCGVWSGVKWIANNWITSADALWAHLKSDHDVD</sequence>
<evidence type="ECO:0000256" key="4">
    <source>
        <dbReference type="ARBA" id="ARBA00022896"/>
    </source>
</evidence>
<evidence type="ECO:0000259" key="10">
    <source>
        <dbReference type="PROSITE" id="PS51471"/>
    </source>
</evidence>
<keyword evidence="5" id="KW-0223">Dioxygenase</keyword>
<evidence type="ECO:0000256" key="5">
    <source>
        <dbReference type="ARBA" id="ARBA00022964"/>
    </source>
</evidence>
<evidence type="ECO:0000256" key="8">
    <source>
        <dbReference type="SAM" id="Phobius"/>
    </source>
</evidence>
<dbReference type="PROSITE" id="PS00018">
    <property type="entry name" value="EF_HAND_1"/>
    <property type="match status" value="2"/>
</dbReference>
<evidence type="ECO:0000259" key="9">
    <source>
        <dbReference type="PROSITE" id="PS50222"/>
    </source>
</evidence>
<dbReference type="Gene3D" id="2.60.120.620">
    <property type="entry name" value="q2cbj1_9rhob like domain"/>
    <property type="match status" value="3"/>
</dbReference>
<keyword evidence="8" id="KW-1133">Transmembrane helix</keyword>
<dbReference type="Proteomes" id="UP001159405">
    <property type="component" value="Unassembled WGS sequence"/>
</dbReference>
<dbReference type="Gene3D" id="1.10.238.10">
    <property type="entry name" value="EF-hand"/>
    <property type="match status" value="1"/>
</dbReference>